<evidence type="ECO:0000256" key="4">
    <source>
        <dbReference type="ARBA" id="ARBA00022807"/>
    </source>
</evidence>
<dbReference type="RefSeq" id="WP_204695759.1">
    <property type="nucleotide sequence ID" value="NZ_JAFBEC010000002.1"/>
</dbReference>
<dbReference type="SUPFAM" id="SSF118010">
    <property type="entry name" value="TM1457-like"/>
    <property type="match status" value="1"/>
</dbReference>
<name>A0ABS2P9A5_9BACL</name>
<dbReference type="Pfam" id="PF04327">
    <property type="entry name" value="Peptidase_Prp"/>
    <property type="match status" value="1"/>
</dbReference>
<dbReference type="CDD" id="cd16332">
    <property type="entry name" value="Prp-like"/>
    <property type="match status" value="1"/>
</dbReference>
<organism evidence="7 8">
    <name type="scientific">Geomicrobium sediminis</name>
    <dbReference type="NCBI Taxonomy" id="1347788"/>
    <lineage>
        <taxon>Bacteria</taxon>
        <taxon>Bacillati</taxon>
        <taxon>Bacillota</taxon>
        <taxon>Bacilli</taxon>
        <taxon>Bacillales</taxon>
        <taxon>Geomicrobium</taxon>
    </lineage>
</organism>
<proteinExistence type="inferred from homology"/>
<evidence type="ECO:0000256" key="1">
    <source>
        <dbReference type="ARBA" id="ARBA00022517"/>
    </source>
</evidence>
<keyword evidence="4" id="KW-0788">Thiol protease</keyword>
<evidence type="ECO:0000256" key="2">
    <source>
        <dbReference type="ARBA" id="ARBA00022670"/>
    </source>
</evidence>
<evidence type="ECO:0000313" key="8">
    <source>
        <dbReference type="Proteomes" id="UP000741863"/>
    </source>
</evidence>
<reference evidence="7 8" key="1">
    <citation type="submission" date="2021-01" db="EMBL/GenBank/DDBJ databases">
        <title>Genomic Encyclopedia of Type Strains, Phase IV (KMG-IV): sequencing the most valuable type-strain genomes for metagenomic binning, comparative biology and taxonomic classification.</title>
        <authorList>
            <person name="Goeker M."/>
        </authorList>
    </citation>
    <scope>NUCLEOTIDE SEQUENCE [LARGE SCALE GENOMIC DNA]</scope>
    <source>
        <strain evidence="7 8">DSM 25540</strain>
    </source>
</reference>
<evidence type="ECO:0000256" key="5">
    <source>
        <dbReference type="ARBA" id="ARBA00044503"/>
    </source>
</evidence>
<sequence>MIELTIHRNHKDRTVVSFELSGHANAAEYGEDIVCAGVSAVAIGAVNSIATLCDTPLDVKTAGDEGGYIYATVPSTWSGRTFEDGQLLLEGMVIALKDIEAAYGDFINVTEIVGGADIC</sequence>
<dbReference type="EMBL" id="JAFBEC010000002">
    <property type="protein sequence ID" value="MBM7631660.1"/>
    <property type="molecule type" value="Genomic_DNA"/>
</dbReference>
<dbReference type="InterPro" id="IPR007422">
    <property type="entry name" value="Peptidase_Prp"/>
</dbReference>
<evidence type="ECO:0000256" key="3">
    <source>
        <dbReference type="ARBA" id="ARBA00022801"/>
    </source>
</evidence>
<evidence type="ECO:0000313" key="7">
    <source>
        <dbReference type="EMBL" id="MBM7631660.1"/>
    </source>
</evidence>
<keyword evidence="2" id="KW-0645">Protease</keyword>
<dbReference type="Proteomes" id="UP000741863">
    <property type="component" value="Unassembled WGS sequence"/>
</dbReference>
<comment type="caution">
    <text evidence="7">The sequence shown here is derived from an EMBL/GenBank/DDBJ whole genome shotgun (WGS) entry which is preliminary data.</text>
</comment>
<keyword evidence="8" id="KW-1185">Reference proteome</keyword>
<accession>A0ABS2P9A5</accession>
<evidence type="ECO:0000256" key="6">
    <source>
        <dbReference type="ARBA" id="ARBA00044538"/>
    </source>
</evidence>
<keyword evidence="3" id="KW-0378">Hydrolase</keyword>
<dbReference type="PANTHER" id="PTHR39178">
    <property type="entry name" value="HYPOTHETICAL RIBOSOME-ASSOCIATED PROTEIN"/>
    <property type="match status" value="1"/>
</dbReference>
<keyword evidence="1" id="KW-0690">Ribosome biogenesis</keyword>
<dbReference type="PANTHER" id="PTHR39178:SF1">
    <property type="entry name" value="RIBOSOMAL-PROCESSING CYSTEINE PROTEASE PRP"/>
    <property type="match status" value="1"/>
</dbReference>
<protein>
    <recommendedName>
        <fullName evidence="6">Ribosomal processing cysteine protease Prp</fullName>
    </recommendedName>
</protein>
<gene>
    <name evidence="7" type="ORF">JOD17_000752</name>
</gene>
<dbReference type="InterPro" id="IPR036764">
    <property type="entry name" value="Peptidase_Prp_sf"/>
</dbReference>
<comment type="similarity">
    <text evidence="5">Belongs to the Prp family.</text>
</comment>
<dbReference type="Gene3D" id="3.30.70.1490">
    <property type="entry name" value="Cysteine protease Prp"/>
    <property type="match status" value="1"/>
</dbReference>